<dbReference type="InterPro" id="IPR003915">
    <property type="entry name" value="PKD_2"/>
</dbReference>
<protein>
    <submittedName>
        <fullName evidence="9">Polycystic kidney disease 2-like 1 protein</fullName>
    </submittedName>
</protein>
<dbReference type="InterPro" id="IPR046791">
    <property type="entry name" value="Polycystin_dom"/>
</dbReference>
<evidence type="ECO:0000256" key="1">
    <source>
        <dbReference type="ARBA" id="ARBA00004141"/>
    </source>
</evidence>
<evidence type="ECO:0000313" key="10">
    <source>
        <dbReference type="Proteomes" id="UP000027135"/>
    </source>
</evidence>
<dbReference type="PRINTS" id="PR01433">
    <property type="entry name" value="POLYCYSTIN2"/>
</dbReference>
<evidence type="ECO:0000313" key="9">
    <source>
        <dbReference type="EMBL" id="KDR07763.1"/>
    </source>
</evidence>
<dbReference type="EMBL" id="KK853413">
    <property type="protein sequence ID" value="KDR07763.1"/>
    <property type="molecule type" value="Genomic_DNA"/>
</dbReference>
<feature type="disulfide bond" evidence="6">
    <location>
        <begin position="149"/>
        <end position="162"/>
    </location>
</feature>
<organism evidence="9 10">
    <name type="scientific">Zootermopsis nevadensis</name>
    <name type="common">Dampwood termite</name>
    <dbReference type="NCBI Taxonomy" id="136037"/>
    <lineage>
        <taxon>Eukaryota</taxon>
        <taxon>Metazoa</taxon>
        <taxon>Ecdysozoa</taxon>
        <taxon>Arthropoda</taxon>
        <taxon>Hexapoda</taxon>
        <taxon>Insecta</taxon>
        <taxon>Pterygota</taxon>
        <taxon>Neoptera</taxon>
        <taxon>Polyneoptera</taxon>
        <taxon>Dictyoptera</taxon>
        <taxon>Blattodea</taxon>
        <taxon>Blattoidea</taxon>
        <taxon>Termitoidae</taxon>
        <taxon>Termopsidae</taxon>
        <taxon>Zootermopsis</taxon>
    </lineage>
</organism>
<evidence type="ECO:0000256" key="5">
    <source>
        <dbReference type="ARBA" id="ARBA00023136"/>
    </source>
</evidence>
<comment type="subcellular location">
    <subcellularLocation>
        <location evidence="1">Membrane</location>
        <topology evidence="1">Multi-pass membrane protein</topology>
    </subcellularLocation>
</comment>
<dbReference type="InterPro" id="IPR051223">
    <property type="entry name" value="Polycystin"/>
</dbReference>
<keyword evidence="10" id="KW-1185">Reference proteome</keyword>
<name>A0A067QUD1_ZOONE</name>
<keyword evidence="4 7" id="KW-1133">Transmembrane helix</keyword>
<keyword evidence="5 7" id="KW-0472">Membrane</keyword>
<dbReference type="Pfam" id="PF20519">
    <property type="entry name" value="Polycystin_dom"/>
    <property type="match status" value="1"/>
</dbReference>
<feature type="domain" description="Polycystin" evidence="8">
    <location>
        <begin position="93"/>
        <end position="280"/>
    </location>
</feature>
<evidence type="ECO:0000256" key="4">
    <source>
        <dbReference type="ARBA" id="ARBA00022989"/>
    </source>
</evidence>
<comment type="similarity">
    <text evidence="2">Belongs to the polycystin family.</text>
</comment>
<evidence type="ECO:0000256" key="3">
    <source>
        <dbReference type="ARBA" id="ARBA00022692"/>
    </source>
</evidence>
<sequence>MIASTTNYNVKEQEPAAEDIQFRGMKQYLLAILSPNKNGTILDDIKFILYLIFLFVLIIVTLGNPPMWYWCKNHLNDSFMDARFHDCVAERTFKNLSTITQFWKFAETVMIDSIYGKSENDTHQAFVLQDSKLVGVPRLRQVRVRNDSCVVRQSLNRSIELCYEPYSHAYEDTKPFWPGNGTAWTYSTAEELGGSSYRGRFSKYGGGGYYEDLSLNRSEAIEKLLTLKNNQWITGRTRAIFLDLMVYNANNDAIFIVKLVFENIPRRGIYTHYFRRTVRLHQLVTAYHYFVAVCECMFVAFIFYYTIILIVVLKWEHVDSVFDVVGLPILLGYGYGVICFRIYGYVVIEPQILQNISEEKLGNFESFCFFQNLYNILESVFLMNVVWPQLCKYTSFKHASSLFKHWKEITAVSVVIIFIFVICLHVMNCRYCNYQF</sequence>
<feature type="transmembrane region" description="Helical" evidence="7">
    <location>
        <begin position="47"/>
        <end position="70"/>
    </location>
</feature>
<gene>
    <name evidence="9" type="ORF">L798_02654</name>
</gene>
<dbReference type="Proteomes" id="UP000027135">
    <property type="component" value="Unassembled WGS sequence"/>
</dbReference>
<dbReference type="GO" id="GO:0016020">
    <property type="term" value="C:membrane"/>
    <property type="evidence" value="ECO:0007669"/>
    <property type="project" value="UniProtKB-SubCell"/>
</dbReference>
<dbReference type="InParanoid" id="A0A067QUD1"/>
<dbReference type="PANTHER" id="PTHR10877:SF183">
    <property type="entry name" value="AT14535P-RELATED"/>
    <property type="match status" value="1"/>
</dbReference>
<dbReference type="eggNOG" id="KOG3599">
    <property type="taxonomic scope" value="Eukaryota"/>
</dbReference>
<feature type="transmembrane region" description="Helical" evidence="7">
    <location>
        <begin position="369"/>
        <end position="389"/>
    </location>
</feature>
<keyword evidence="3 7" id="KW-0812">Transmembrane</keyword>
<dbReference type="STRING" id="136037.A0A067QUD1"/>
<dbReference type="GO" id="GO:0005262">
    <property type="term" value="F:calcium channel activity"/>
    <property type="evidence" value="ECO:0007669"/>
    <property type="project" value="TreeGrafter"/>
</dbReference>
<dbReference type="GO" id="GO:0050982">
    <property type="term" value="P:detection of mechanical stimulus"/>
    <property type="evidence" value="ECO:0007669"/>
    <property type="project" value="TreeGrafter"/>
</dbReference>
<evidence type="ECO:0000259" key="8">
    <source>
        <dbReference type="Pfam" id="PF20519"/>
    </source>
</evidence>
<feature type="transmembrane region" description="Helical" evidence="7">
    <location>
        <begin position="325"/>
        <end position="348"/>
    </location>
</feature>
<evidence type="ECO:0000256" key="7">
    <source>
        <dbReference type="SAM" id="Phobius"/>
    </source>
</evidence>
<feature type="transmembrane region" description="Helical" evidence="7">
    <location>
        <begin position="286"/>
        <end position="313"/>
    </location>
</feature>
<evidence type="ECO:0000256" key="6">
    <source>
        <dbReference type="PIRSR" id="PIRSR603915-2"/>
    </source>
</evidence>
<dbReference type="PANTHER" id="PTHR10877">
    <property type="entry name" value="POLYCYSTIN FAMILY MEMBER"/>
    <property type="match status" value="1"/>
</dbReference>
<proteinExistence type="inferred from homology"/>
<feature type="transmembrane region" description="Helical" evidence="7">
    <location>
        <begin position="409"/>
        <end position="427"/>
    </location>
</feature>
<dbReference type="FunCoup" id="A0A067QUD1">
    <property type="interactions" value="135"/>
</dbReference>
<reference evidence="9 10" key="1">
    <citation type="journal article" date="2014" name="Nat. Commun.">
        <title>Molecular traces of alternative social organization in a termite genome.</title>
        <authorList>
            <person name="Terrapon N."/>
            <person name="Li C."/>
            <person name="Robertson H.M."/>
            <person name="Ji L."/>
            <person name="Meng X."/>
            <person name="Booth W."/>
            <person name="Chen Z."/>
            <person name="Childers C.P."/>
            <person name="Glastad K.M."/>
            <person name="Gokhale K."/>
            <person name="Gowin J."/>
            <person name="Gronenberg W."/>
            <person name="Hermansen R.A."/>
            <person name="Hu H."/>
            <person name="Hunt B.G."/>
            <person name="Huylmans A.K."/>
            <person name="Khalil S.M."/>
            <person name="Mitchell R.D."/>
            <person name="Munoz-Torres M.C."/>
            <person name="Mustard J.A."/>
            <person name="Pan H."/>
            <person name="Reese J.T."/>
            <person name="Scharf M.E."/>
            <person name="Sun F."/>
            <person name="Vogel H."/>
            <person name="Xiao J."/>
            <person name="Yang W."/>
            <person name="Yang Z."/>
            <person name="Yang Z."/>
            <person name="Zhou J."/>
            <person name="Zhu J."/>
            <person name="Brent C.S."/>
            <person name="Elsik C.G."/>
            <person name="Goodisman M.A."/>
            <person name="Liberles D.A."/>
            <person name="Roe R.M."/>
            <person name="Vargo E.L."/>
            <person name="Vilcinskas A."/>
            <person name="Wang J."/>
            <person name="Bornberg-Bauer E."/>
            <person name="Korb J."/>
            <person name="Zhang G."/>
            <person name="Liebig J."/>
        </authorList>
    </citation>
    <scope>NUCLEOTIDE SEQUENCE [LARGE SCALE GENOMIC DNA]</scope>
    <source>
        <tissue evidence="9">Whole organism</tissue>
    </source>
</reference>
<dbReference type="AlphaFoldDB" id="A0A067QUD1"/>
<evidence type="ECO:0000256" key="2">
    <source>
        <dbReference type="ARBA" id="ARBA00007200"/>
    </source>
</evidence>
<dbReference type="GO" id="GO:0005509">
    <property type="term" value="F:calcium ion binding"/>
    <property type="evidence" value="ECO:0007669"/>
    <property type="project" value="InterPro"/>
</dbReference>
<accession>A0A067QUD1</accession>